<dbReference type="EMBL" id="BAAAUD010000013">
    <property type="protein sequence ID" value="GAA2928488.1"/>
    <property type="molecule type" value="Genomic_DNA"/>
</dbReference>
<gene>
    <name evidence="2" type="ORF">GCM10010446_11220</name>
</gene>
<evidence type="ECO:0000259" key="1">
    <source>
        <dbReference type="Pfam" id="PF08242"/>
    </source>
</evidence>
<sequence>MNRSLISRLAHAGHPVAAPLDDASVRNLLGRAVVRGDERLLDLGCGQAEWLVRALVAHPGTTAVGVDVSADALEGAREQAGARGVGDRLVLHERDAGAFVSERGFDVVMSVGATHAFGGLMGTLATAREHLAPGGRVLVGDAYWQAAPSAEARQMLGEYEDLATTVDRVVAAGWTPVFGHISTRRELDDYEWHWTGALAEWALDHPGDPLAQEALTAAEQHRSEWLHVYRDCFGFHTLVLRSTPDS</sequence>
<dbReference type="InterPro" id="IPR029063">
    <property type="entry name" value="SAM-dependent_MTases_sf"/>
</dbReference>
<dbReference type="GO" id="GO:0032259">
    <property type="term" value="P:methylation"/>
    <property type="evidence" value="ECO:0007669"/>
    <property type="project" value="UniProtKB-KW"/>
</dbReference>
<dbReference type="PANTHER" id="PTHR43667:SF2">
    <property type="entry name" value="FATTY ACID C-METHYL TRANSFERASE"/>
    <property type="match status" value="1"/>
</dbReference>
<feature type="domain" description="Methyltransferase type 12" evidence="1">
    <location>
        <begin position="41"/>
        <end position="137"/>
    </location>
</feature>
<proteinExistence type="predicted"/>
<protein>
    <submittedName>
        <fullName evidence="2">Class I SAM-dependent methyltransferase</fullName>
    </submittedName>
</protein>
<dbReference type="Gene3D" id="3.40.50.150">
    <property type="entry name" value="Vaccinia Virus protein VP39"/>
    <property type="match status" value="1"/>
</dbReference>
<dbReference type="Pfam" id="PF08242">
    <property type="entry name" value="Methyltransf_12"/>
    <property type="match status" value="1"/>
</dbReference>
<dbReference type="RefSeq" id="WP_344491569.1">
    <property type="nucleotide sequence ID" value="NZ_BAAAUD010000013.1"/>
</dbReference>
<dbReference type="PANTHER" id="PTHR43667">
    <property type="entry name" value="CYCLOPROPANE-FATTY-ACYL-PHOSPHOLIPID SYNTHASE"/>
    <property type="match status" value="1"/>
</dbReference>
<dbReference type="InterPro" id="IPR013217">
    <property type="entry name" value="Methyltransf_12"/>
</dbReference>
<comment type="caution">
    <text evidence="2">The sequence shown here is derived from an EMBL/GenBank/DDBJ whole genome shotgun (WGS) entry which is preliminary data.</text>
</comment>
<dbReference type="GO" id="GO:0008168">
    <property type="term" value="F:methyltransferase activity"/>
    <property type="evidence" value="ECO:0007669"/>
    <property type="project" value="UniProtKB-KW"/>
</dbReference>
<evidence type="ECO:0000313" key="2">
    <source>
        <dbReference type="EMBL" id="GAA2928488.1"/>
    </source>
</evidence>
<keyword evidence="3" id="KW-1185">Reference proteome</keyword>
<dbReference type="InterPro" id="IPR050723">
    <property type="entry name" value="CFA/CMAS"/>
</dbReference>
<dbReference type="CDD" id="cd02440">
    <property type="entry name" value="AdoMet_MTases"/>
    <property type="match status" value="1"/>
</dbReference>
<evidence type="ECO:0000313" key="3">
    <source>
        <dbReference type="Proteomes" id="UP001500403"/>
    </source>
</evidence>
<organism evidence="2 3">
    <name type="scientific">Streptomyces enissocaesilis</name>
    <dbReference type="NCBI Taxonomy" id="332589"/>
    <lineage>
        <taxon>Bacteria</taxon>
        <taxon>Bacillati</taxon>
        <taxon>Actinomycetota</taxon>
        <taxon>Actinomycetes</taxon>
        <taxon>Kitasatosporales</taxon>
        <taxon>Streptomycetaceae</taxon>
        <taxon>Streptomyces</taxon>
        <taxon>Streptomyces rochei group</taxon>
    </lineage>
</organism>
<name>A0ABN3WUM1_9ACTN</name>
<dbReference type="Proteomes" id="UP001500403">
    <property type="component" value="Unassembled WGS sequence"/>
</dbReference>
<accession>A0ABN3WUM1</accession>
<keyword evidence="2" id="KW-0808">Transferase</keyword>
<reference evidence="2 3" key="1">
    <citation type="journal article" date="2019" name="Int. J. Syst. Evol. Microbiol.">
        <title>The Global Catalogue of Microorganisms (GCM) 10K type strain sequencing project: providing services to taxonomists for standard genome sequencing and annotation.</title>
        <authorList>
            <consortium name="The Broad Institute Genomics Platform"/>
            <consortium name="The Broad Institute Genome Sequencing Center for Infectious Disease"/>
            <person name="Wu L."/>
            <person name="Ma J."/>
        </authorList>
    </citation>
    <scope>NUCLEOTIDE SEQUENCE [LARGE SCALE GENOMIC DNA]</scope>
    <source>
        <strain evidence="2 3">JCM 9088</strain>
    </source>
</reference>
<dbReference type="SUPFAM" id="SSF53335">
    <property type="entry name" value="S-adenosyl-L-methionine-dependent methyltransferases"/>
    <property type="match status" value="1"/>
</dbReference>
<keyword evidence="2" id="KW-0489">Methyltransferase</keyword>